<evidence type="ECO:0000313" key="4">
    <source>
        <dbReference type="Proteomes" id="UP000319353"/>
    </source>
</evidence>
<evidence type="ECO:0000256" key="1">
    <source>
        <dbReference type="SAM" id="MobiDB-lite"/>
    </source>
</evidence>
<protein>
    <submittedName>
        <fullName evidence="3">Diguanylate cyclase</fullName>
    </submittedName>
</protein>
<dbReference type="SMART" id="SM00267">
    <property type="entry name" value="GGDEF"/>
    <property type="match status" value="1"/>
</dbReference>
<dbReference type="PROSITE" id="PS50887">
    <property type="entry name" value="GGDEF"/>
    <property type="match status" value="1"/>
</dbReference>
<dbReference type="SMART" id="SM00065">
    <property type="entry name" value="GAF"/>
    <property type="match status" value="1"/>
</dbReference>
<dbReference type="InterPro" id="IPR043128">
    <property type="entry name" value="Rev_trsase/Diguanyl_cyclase"/>
</dbReference>
<dbReference type="Proteomes" id="UP000319353">
    <property type="component" value="Unassembled WGS sequence"/>
</dbReference>
<organism evidence="3 4">
    <name type="scientific">Candidatus Segetimicrobium genomatis</name>
    <dbReference type="NCBI Taxonomy" id="2569760"/>
    <lineage>
        <taxon>Bacteria</taxon>
        <taxon>Bacillati</taxon>
        <taxon>Candidatus Sysuimicrobiota</taxon>
        <taxon>Candidatus Sysuimicrobiia</taxon>
        <taxon>Candidatus Sysuimicrobiales</taxon>
        <taxon>Candidatus Segetimicrobiaceae</taxon>
        <taxon>Candidatus Segetimicrobium</taxon>
    </lineage>
</organism>
<feature type="region of interest" description="Disordered" evidence="1">
    <location>
        <begin position="1"/>
        <end position="31"/>
    </location>
</feature>
<dbReference type="Gene3D" id="3.30.450.40">
    <property type="match status" value="1"/>
</dbReference>
<evidence type="ECO:0000313" key="3">
    <source>
        <dbReference type="EMBL" id="TMI99466.1"/>
    </source>
</evidence>
<dbReference type="AlphaFoldDB" id="A0A537KVC6"/>
<dbReference type="EMBL" id="VBAL01000134">
    <property type="protein sequence ID" value="TMI99466.1"/>
    <property type="molecule type" value="Genomic_DNA"/>
</dbReference>
<proteinExistence type="predicted"/>
<dbReference type="Pfam" id="PF13185">
    <property type="entry name" value="GAF_2"/>
    <property type="match status" value="1"/>
</dbReference>
<sequence length="346" mass="38001">MQEDGMAKRSRRSRSLPEGASAHAPDRAHRNGQPLAAEAEEMALRLECAKLAGEELPLRLAYERYLDLVHRAISFEHGTLYVTEWTSGRLLPVAVRGNRVELAERIRFARGSGLSAWVAQEGRAVVIPDPGSNGNRSPFSDAALRAFLAFPLVQQGVVAGVLALARTDRTYAEDEFERLGRLGESLAQTLSKLRREERLRELIYQDGETGLSNSHHFLARLEEEIQRARQHTTEFAVALLEVELSTGPRRAAIMQAFTQRLGGAMRTCDIAANLGGGRFGLLLAGLDREKAAAIVHDVARAAQQELRQTAGTPWRMRLGLVGSTDQDDESPHTLLQRAASALADIS</sequence>
<feature type="domain" description="GGDEF" evidence="2">
    <location>
        <begin position="233"/>
        <end position="346"/>
    </location>
</feature>
<dbReference type="InterPro" id="IPR000160">
    <property type="entry name" value="GGDEF_dom"/>
</dbReference>
<gene>
    <name evidence="3" type="ORF">E6H01_10885</name>
</gene>
<evidence type="ECO:0000259" key="2">
    <source>
        <dbReference type="PROSITE" id="PS50887"/>
    </source>
</evidence>
<dbReference type="Gene3D" id="3.30.70.270">
    <property type="match status" value="1"/>
</dbReference>
<dbReference type="InterPro" id="IPR029016">
    <property type="entry name" value="GAF-like_dom_sf"/>
</dbReference>
<dbReference type="SUPFAM" id="SSF55781">
    <property type="entry name" value="GAF domain-like"/>
    <property type="match status" value="1"/>
</dbReference>
<dbReference type="InterPro" id="IPR029787">
    <property type="entry name" value="Nucleotide_cyclase"/>
</dbReference>
<dbReference type="InterPro" id="IPR003018">
    <property type="entry name" value="GAF"/>
</dbReference>
<accession>A0A537KVC6</accession>
<reference evidence="3 4" key="1">
    <citation type="journal article" date="2019" name="Nat. Microbiol.">
        <title>Mediterranean grassland soil C-N compound turnover is dependent on rainfall and depth, and is mediated by genomically divergent microorganisms.</title>
        <authorList>
            <person name="Diamond S."/>
            <person name="Andeer P.F."/>
            <person name="Li Z."/>
            <person name="Crits-Christoph A."/>
            <person name="Burstein D."/>
            <person name="Anantharaman K."/>
            <person name="Lane K.R."/>
            <person name="Thomas B.C."/>
            <person name="Pan C."/>
            <person name="Northen T.R."/>
            <person name="Banfield J.F."/>
        </authorList>
    </citation>
    <scope>NUCLEOTIDE SEQUENCE [LARGE SCALE GENOMIC DNA]</scope>
    <source>
        <strain evidence="3">NP_4</strain>
    </source>
</reference>
<comment type="caution">
    <text evidence="3">The sequence shown here is derived from an EMBL/GenBank/DDBJ whole genome shotgun (WGS) entry which is preliminary data.</text>
</comment>
<dbReference type="SUPFAM" id="SSF55073">
    <property type="entry name" value="Nucleotide cyclase"/>
    <property type="match status" value="1"/>
</dbReference>
<name>A0A537KVC6_9BACT</name>
<dbReference type="Pfam" id="PF00990">
    <property type="entry name" value="GGDEF"/>
    <property type="match status" value="1"/>
</dbReference>